<reference evidence="1 2" key="1">
    <citation type="submission" date="2024-01" db="EMBL/GenBank/DDBJ databases">
        <title>novel species in genus Adlercreutzia.</title>
        <authorList>
            <person name="Liu X."/>
        </authorList>
    </citation>
    <scope>NUCLEOTIDE SEQUENCE [LARGE SCALE GENOMIC DNA]</scope>
    <source>
        <strain evidence="1 2">R22</strain>
    </source>
</reference>
<dbReference type="RefSeq" id="WP_326439663.1">
    <property type="nucleotide sequence ID" value="NZ_JAYMFH010000003.1"/>
</dbReference>
<gene>
    <name evidence="1" type="ORF">VJ920_03365</name>
</gene>
<name>A0ABU6IWX8_9ACTN</name>
<dbReference type="EMBL" id="JAYMFH010000003">
    <property type="protein sequence ID" value="MEC4294347.1"/>
    <property type="molecule type" value="Genomic_DNA"/>
</dbReference>
<protein>
    <submittedName>
        <fullName evidence="1">Uncharacterized protein</fullName>
    </submittedName>
</protein>
<dbReference type="Proteomes" id="UP001343724">
    <property type="component" value="Unassembled WGS sequence"/>
</dbReference>
<comment type="caution">
    <text evidence="1">The sequence shown here is derived from an EMBL/GenBank/DDBJ whole genome shotgun (WGS) entry which is preliminary data.</text>
</comment>
<accession>A0ABU6IWX8</accession>
<evidence type="ECO:0000313" key="1">
    <source>
        <dbReference type="EMBL" id="MEC4294347.1"/>
    </source>
</evidence>
<keyword evidence="2" id="KW-1185">Reference proteome</keyword>
<proteinExistence type="predicted"/>
<sequence>MAKYRPATGNDAAVMRRREERMAAALASASAPSGTRAFQATEKIGEMAKKVAELERAVIPVGGTVFMSKNESPAESGYPGEWGRLTAFHVPMTGKTLYIYERKS</sequence>
<evidence type="ECO:0000313" key="2">
    <source>
        <dbReference type="Proteomes" id="UP001343724"/>
    </source>
</evidence>
<organism evidence="1 2">
    <name type="scientific">Adlercreutzia shanghongiae</name>
    <dbReference type="NCBI Taxonomy" id="3111773"/>
    <lineage>
        <taxon>Bacteria</taxon>
        <taxon>Bacillati</taxon>
        <taxon>Actinomycetota</taxon>
        <taxon>Coriobacteriia</taxon>
        <taxon>Eggerthellales</taxon>
        <taxon>Eggerthellaceae</taxon>
        <taxon>Adlercreutzia</taxon>
    </lineage>
</organism>